<dbReference type="SMART" id="SM00346">
    <property type="entry name" value="HTH_ICLR"/>
    <property type="match status" value="1"/>
</dbReference>
<dbReference type="InterPro" id="IPR050707">
    <property type="entry name" value="HTH_MetabolicPath_Reg"/>
</dbReference>
<dbReference type="Pfam" id="PF01614">
    <property type="entry name" value="IclR_C"/>
    <property type="match status" value="1"/>
</dbReference>
<evidence type="ECO:0000256" key="1">
    <source>
        <dbReference type="ARBA" id="ARBA00023015"/>
    </source>
</evidence>
<accession>A0A5E4SCT4</accession>
<dbReference type="SUPFAM" id="SSF46785">
    <property type="entry name" value="Winged helix' DNA-binding domain"/>
    <property type="match status" value="1"/>
</dbReference>
<organism evidence="6 7">
    <name type="scientific">Pandoraea terrigena</name>
    <dbReference type="NCBI Taxonomy" id="2508292"/>
    <lineage>
        <taxon>Bacteria</taxon>
        <taxon>Pseudomonadati</taxon>
        <taxon>Pseudomonadota</taxon>
        <taxon>Betaproteobacteria</taxon>
        <taxon>Burkholderiales</taxon>
        <taxon>Burkholderiaceae</taxon>
        <taxon>Pandoraea</taxon>
    </lineage>
</organism>
<evidence type="ECO:0000256" key="2">
    <source>
        <dbReference type="ARBA" id="ARBA00023125"/>
    </source>
</evidence>
<dbReference type="Gene3D" id="3.30.450.40">
    <property type="match status" value="1"/>
</dbReference>
<evidence type="ECO:0000259" key="5">
    <source>
        <dbReference type="PROSITE" id="PS51078"/>
    </source>
</evidence>
<protein>
    <submittedName>
        <fullName evidence="6">Transcriptional regulator, IclR family</fullName>
    </submittedName>
</protein>
<dbReference type="GO" id="GO:0003677">
    <property type="term" value="F:DNA binding"/>
    <property type="evidence" value="ECO:0007669"/>
    <property type="project" value="UniProtKB-KW"/>
</dbReference>
<dbReference type="Proteomes" id="UP000334380">
    <property type="component" value="Unassembled WGS sequence"/>
</dbReference>
<keyword evidence="3" id="KW-0804">Transcription</keyword>
<evidence type="ECO:0000256" key="3">
    <source>
        <dbReference type="ARBA" id="ARBA00023163"/>
    </source>
</evidence>
<sequence>MNLPLPEDAELDERLYVASVAKAMRVMETFDQSSQQLSIADITEMSGLGRSATQRFVYTLHRLGYLRRDPASKLYSVSAKVFRFVHSMIGANAALERSYPLLSQLAKDTRETVSWVELDGDEIVVIGNVPSVHLASITLSVGSRFAALSSSSGQVLLCQRSEAEVRSLIAHMPDAARERFAGKRDDDIVAMLAKVASAGYSLTAKSFDEDSLSISAPVFDFSGRAIAAINLSTLASRYSEKAALADLVPLVVAAAKGASAG</sequence>
<evidence type="ECO:0000313" key="7">
    <source>
        <dbReference type="Proteomes" id="UP000334380"/>
    </source>
</evidence>
<gene>
    <name evidence="6" type="ORF">PTE31013_00753</name>
</gene>
<dbReference type="OrthoDB" id="5401369at2"/>
<dbReference type="GO" id="GO:0003700">
    <property type="term" value="F:DNA-binding transcription factor activity"/>
    <property type="evidence" value="ECO:0007669"/>
    <property type="project" value="TreeGrafter"/>
</dbReference>
<dbReference type="PROSITE" id="PS51077">
    <property type="entry name" value="HTH_ICLR"/>
    <property type="match status" value="1"/>
</dbReference>
<keyword evidence="2" id="KW-0238">DNA-binding</keyword>
<dbReference type="PANTHER" id="PTHR30136">
    <property type="entry name" value="HELIX-TURN-HELIX TRANSCRIPTIONAL REGULATOR, ICLR FAMILY"/>
    <property type="match status" value="1"/>
</dbReference>
<dbReference type="AlphaFoldDB" id="A0A5E4SCT4"/>
<dbReference type="Pfam" id="PF09339">
    <property type="entry name" value="HTH_IclR"/>
    <property type="match status" value="1"/>
</dbReference>
<dbReference type="EMBL" id="CABPRU010000001">
    <property type="protein sequence ID" value="VVD73676.1"/>
    <property type="molecule type" value="Genomic_DNA"/>
</dbReference>
<dbReference type="InterPro" id="IPR036388">
    <property type="entry name" value="WH-like_DNA-bd_sf"/>
</dbReference>
<dbReference type="InterPro" id="IPR029016">
    <property type="entry name" value="GAF-like_dom_sf"/>
</dbReference>
<dbReference type="InterPro" id="IPR036390">
    <property type="entry name" value="WH_DNA-bd_sf"/>
</dbReference>
<dbReference type="RefSeq" id="WP_150611453.1">
    <property type="nucleotide sequence ID" value="NZ_CABPRU010000001.1"/>
</dbReference>
<keyword evidence="1" id="KW-0805">Transcription regulation</keyword>
<dbReference type="InterPro" id="IPR005471">
    <property type="entry name" value="Tscrpt_reg_IclR_N"/>
</dbReference>
<evidence type="ECO:0000259" key="4">
    <source>
        <dbReference type="PROSITE" id="PS51077"/>
    </source>
</evidence>
<dbReference type="Gene3D" id="1.10.10.10">
    <property type="entry name" value="Winged helix-like DNA-binding domain superfamily/Winged helix DNA-binding domain"/>
    <property type="match status" value="1"/>
</dbReference>
<reference evidence="6 7" key="1">
    <citation type="submission" date="2019-08" db="EMBL/GenBank/DDBJ databases">
        <authorList>
            <person name="Peeters C."/>
        </authorList>
    </citation>
    <scope>NUCLEOTIDE SEQUENCE [LARGE SCALE GENOMIC DNA]</scope>
    <source>
        <strain evidence="6 7">LMG 31013</strain>
    </source>
</reference>
<dbReference type="PROSITE" id="PS51078">
    <property type="entry name" value="ICLR_ED"/>
    <property type="match status" value="1"/>
</dbReference>
<feature type="domain" description="HTH iclR-type" evidence="4">
    <location>
        <begin position="17"/>
        <end position="79"/>
    </location>
</feature>
<evidence type="ECO:0000313" key="6">
    <source>
        <dbReference type="EMBL" id="VVD73676.1"/>
    </source>
</evidence>
<dbReference type="SUPFAM" id="SSF55781">
    <property type="entry name" value="GAF domain-like"/>
    <property type="match status" value="1"/>
</dbReference>
<dbReference type="GO" id="GO:0045892">
    <property type="term" value="P:negative regulation of DNA-templated transcription"/>
    <property type="evidence" value="ECO:0007669"/>
    <property type="project" value="TreeGrafter"/>
</dbReference>
<proteinExistence type="predicted"/>
<feature type="domain" description="IclR-ED" evidence="5">
    <location>
        <begin position="80"/>
        <end position="261"/>
    </location>
</feature>
<name>A0A5E4SCT4_9BURK</name>
<keyword evidence="7" id="KW-1185">Reference proteome</keyword>
<dbReference type="PANTHER" id="PTHR30136:SF34">
    <property type="entry name" value="TRANSCRIPTIONAL REGULATOR"/>
    <property type="match status" value="1"/>
</dbReference>
<dbReference type="InterPro" id="IPR014757">
    <property type="entry name" value="Tscrpt_reg_IclR_C"/>
</dbReference>